<reference evidence="2" key="1">
    <citation type="journal article" date="2019" name="Int. J. Syst. Evol. Microbiol.">
        <title>The Global Catalogue of Microorganisms (GCM) 10K type strain sequencing project: providing services to taxonomists for standard genome sequencing and annotation.</title>
        <authorList>
            <consortium name="The Broad Institute Genomics Platform"/>
            <consortium name="The Broad Institute Genome Sequencing Center for Infectious Disease"/>
            <person name="Wu L."/>
            <person name="Ma J."/>
        </authorList>
    </citation>
    <scope>NUCLEOTIDE SEQUENCE [LARGE SCALE GENOMIC DNA]</scope>
    <source>
        <strain evidence="2">NBRC 112299</strain>
    </source>
</reference>
<dbReference type="RefSeq" id="WP_284328792.1">
    <property type="nucleotide sequence ID" value="NZ_BSUN01000001.1"/>
</dbReference>
<keyword evidence="2" id="KW-1185">Reference proteome</keyword>
<evidence type="ECO:0000313" key="1">
    <source>
        <dbReference type="EMBL" id="GMA36841.1"/>
    </source>
</evidence>
<evidence type="ECO:0000313" key="2">
    <source>
        <dbReference type="Proteomes" id="UP001157125"/>
    </source>
</evidence>
<dbReference type="EMBL" id="BSUN01000001">
    <property type="protein sequence ID" value="GMA36841.1"/>
    <property type="molecule type" value="Genomic_DNA"/>
</dbReference>
<gene>
    <name evidence="1" type="ORF">GCM10025876_30450</name>
</gene>
<organism evidence="1 2">
    <name type="scientific">Demequina litorisediminis</name>
    <dbReference type="NCBI Taxonomy" id="1849022"/>
    <lineage>
        <taxon>Bacteria</taxon>
        <taxon>Bacillati</taxon>
        <taxon>Actinomycetota</taxon>
        <taxon>Actinomycetes</taxon>
        <taxon>Micrococcales</taxon>
        <taxon>Demequinaceae</taxon>
        <taxon>Demequina</taxon>
    </lineage>
</organism>
<comment type="caution">
    <text evidence="1">The sequence shown here is derived from an EMBL/GenBank/DDBJ whole genome shotgun (WGS) entry which is preliminary data.</text>
</comment>
<accession>A0ABQ6II58</accession>
<protein>
    <submittedName>
        <fullName evidence="1">Uncharacterized protein</fullName>
    </submittedName>
</protein>
<dbReference type="Proteomes" id="UP001157125">
    <property type="component" value="Unassembled WGS sequence"/>
</dbReference>
<proteinExistence type="predicted"/>
<sequence>MQRILDALGPLVEPLYGSIADAESVLDVKVPELSETLATGPSRTHAVRGLVAYQLERRDIDPWSVTVTHNSGITLRHDGLVMRVLHGSSGGAIPSPGRNLARQNFYLNPTLDDEMLPPSDNLLALWSLDHRSEVEIRIVRPTGTWRHGEAGKADLDFILPGPRQGSRAWRSLARTRTS</sequence>
<name>A0ABQ6II58_9MICO</name>